<dbReference type="AlphaFoldDB" id="A0A1I1BMU7"/>
<protein>
    <submittedName>
        <fullName evidence="2">Uncharacterized protein</fullName>
    </submittedName>
</protein>
<organism evidence="2 3">
    <name type="scientific">Amycolatopsis marina</name>
    <dbReference type="NCBI Taxonomy" id="490629"/>
    <lineage>
        <taxon>Bacteria</taxon>
        <taxon>Bacillati</taxon>
        <taxon>Actinomycetota</taxon>
        <taxon>Actinomycetes</taxon>
        <taxon>Pseudonocardiales</taxon>
        <taxon>Pseudonocardiaceae</taxon>
        <taxon>Amycolatopsis</taxon>
    </lineage>
</organism>
<dbReference type="OrthoDB" id="6045594at2"/>
<dbReference type="Proteomes" id="UP000243799">
    <property type="component" value="Unassembled WGS sequence"/>
</dbReference>
<feature type="region of interest" description="Disordered" evidence="1">
    <location>
        <begin position="1"/>
        <end position="42"/>
    </location>
</feature>
<keyword evidence="3" id="KW-1185">Reference proteome</keyword>
<sequence>MAKKFGKRGKPRGQQLPEDPRNMFGPPQLPRPSGPPASSTPLADYLAHGWPGVDSGYVVLPRSLAEGMSLPWQQQLVHLLAQFHEQHGRLTWPIYRVVPSRYERLVDLDEEQLAEAGYLVEIDVGGDMVYRERSGRKVEDPDNTTVLVSCLDPIVPPVARPQARQSAPPSGPVPPPAHQQPAPPQPPPAQPRTPAPMNIGPQPVWHTTRSAAPAPPAESKQAPQTQERAQPARQAQPSTPQAEQRPEPQSRPQQSAPQPNTAPRPQEPSPAPARPAEPARQEPDTPPRGVGMPGAGARGWFDELPESGETAADHGEAKGADAEGEQFGPTGDPTEIPYRYRR</sequence>
<feature type="region of interest" description="Disordered" evidence="1">
    <location>
        <begin position="159"/>
        <end position="342"/>
    </location>
</feature>
<evidence type="ECO:0000313" key="2">
    <source>
        <dbReference type="EMBL" id="SFB51122.1"/>
    </source>
</evidence>
<evidence type="ECO:0000256" key="1">
    <source>
        <dbReference type="SAM" id="MobiDB-lite"/>
    </source>
</evidence>
<feature type="compositionally biased region" description="Pro residues" evidence="1">
    <location>
        <begin position="169"/>
        <end position="194"/>
    </location>
</feature>
<gene>
    <name evidence="2" type="ORF">SAMN05216266_11525</name>
</gene>
<feature type="compositionally biased region" description="Low complexity" evidence="1">
    <location>
        <begin position="250"/>
        <end position="259"/>
    </location>
</feature>
<proteinExistence type="predicted"/>
<accession>A0A1I1BMU7</accession>
<dbReference type="RefSeq" id="WP_091675368.1">
    <property type="nucleotide sequence ID" value="NZ_FOKG01000015.1"/>
</dbReference>
<name>A0A1I1BMU7_9PSEU</name>
<dbReference type="EMBL" id="FOKG01000015">
    <property type="protein sequence ID" value="SFB51122.1"/>
    <property type="molecule type" value="Genomic_DNA"/>
</dbReference>
<evidence type="ECO:0000313" key="3">
    <source>
        <dbReference type="Proteomes" id="UP000243799"/>
    </source>
</evidence>
<reference evidence="3" key="1">
    <citation type="submission" date="2016-10" db="EMBL/GenBank/DDBJ databases">
        <authorList>
            <person name="Varghese N."/>
            <person name="Submissions S."/>
        </authorList>
    </citation>
    <scope>NUCLEOTIDE SEQUENCE [LARGE SCALE GENOMIC DNA]</scope>
    <source>
        <strain evidence="3">CGMCC 4.3568</strain>
    </source>
</reference>
<feature type="compositionally biased region" description="Basic and acidic residues" evidence="1">
    <location>
        <begin position="311"/>
        <end position="321"/>
    </location>
</feature>
<feature type="compositionally biased region" description="Basic residues" evidence="1">
    <location>
        <begin position="1"/>
        <end position="11"/>
    </location>
</feature>
<feature type="compositionally biased region" description="Pro residues" evidence="1">
    <location>
        <begin position="260"/>
        <end position="275"/>
    </location>
</feature>
<feature type="compositionally biased region" description="Low complexity" evidence="1">
    <location>
        <begin position="221"/>
        <end position="243"/>
    </location>
</feature>
<dbReference type="STRING" id="490629.SAMN05216266_11525"/>